<dbReference type="Gramene" id="TuG1812G0100002312.01.T01">
    <property type="protein sequence ID" value="TuG1812G0100002312.01.T01.cds356880"/>
    <property type="gene ID" value="TuG1812G0100002312.01"/>
</dbReference>
<dbReference type="Proteomes" id="UP000015106">
    <property type="component" value="Chromosome 1"/>
</dbReference>
<keyword evidence="2" id="KW-1185">Reference proteome</keyword>
<reference evidence="2" key="1">
    <citation type="journal article" date="2013" name="Nature">
        <title>Draft genome of the wheat A-genome progenitor Triticum urartu.</title>
        <authorList>
            <person name="Ling H.Q."/>
            <person name="Zhao S."/>
            <person name="Liu D."/>
            <person name="Wang J."/>
            <person name="Sun H."/>
            <person name="Zhang C."/>
            <person name="Fan H."/>
            <person name="Li D."/>
            <person name="Dong L."/>
            <person name="Tao Y."/>
            <person name="Gao C."/>
            <person name="Wu H."/>
            <person name="Li Y."/>
            <person name="Cui Y."/>
            <person name="Guo X."/>
            <person name="Zheng S."/>
            <person name="Wang B."/>
            <person name="Yu K."/>
            <person name="Liang Q."/>
            <person name="Yang W."/>
            <person name="Lou X."/>
            <person name="Chen J."/>
            <person name="Feng M."/>
            <person name="Jian J."/>
            <person name="Zhang X."/>
            <person name="Luo G."/>
            <person name="Jiang Y."/>
            <person name="Liu J."/>
            <person name="Wang Z."/>
            <person name="Sha Y."/>
            <person name="Zhang B."/>
            <person name="Wu H."/>
            <person name="Tang D."/>
            <person name="Shen Q."/>
            <person name="Xue P."/>
            <person name="Zou S."/>
            <person name="Wang X."/>
            <person name="Liu X."/>
            <person name="Wang F."/>
            <person name="Yang Y."/>
            <person name="An X."/>
            <person name="Dong Z."/>
            <person name="Zhang K."/>
            <person name="Zhang X."/>
            <person name="Luo M.C."/>
            <person name="Dvorak J."/>
            <person name="Tong Y."/>
            <person name="Wang J."/>
            <person name="Yang H."/>
            <person name="Li Z."/>
            <person name="Wang D."/>
            <person name="Zhang A."/>
            <person name="Wang J."/>
        </authorList>
    </citation>
    <scope>NUCLEOTIDE SEQUENCE</scope>
    <source>
        <strain evidence="2">cv. G1812</strain>
    </source>
</reference>
<protein>
    <submittedName>
        <fullName evidence="1">Uncharacterized protein</fullName>
    </submittedName>
</protein>
<accession>A0A8R7P7A1</accession>
<evidence type="ECO:0000313" key="2">
    <source>
        <dbReference type="Proteomes" id="UP000015106"/>
    </source>
</evidence>
<reference evidence="1" key="2">
    <citation type="submission" date="2018-03" db="EMBL/GenBank/DDBJ databases">
        <title>The Triticum urartu genome reveals the dynamic nature of wheat genome evolution.</title>
        <authorList>
            <person name="Ling H."/>
            <person name="Ma B."/>
            <person name="Shi X."/>
            <person name="Liu H."/>
            <person name="Dong L."/>
            <person name="Sun H."/>
            <person name="Cao Y."/>
            <person name="Gao Q."/>
            <person name="Zheng S."/>
            <person name="Li Y."/>
            <person name="Yu Y."/>
            <person name="Du H."/>
            <person name="Qi M."/>
            <person name="Li Y."/>
            <person name="Yu H."/>
            <person name="Cui Y."/>
            <person name="Wang N."/>
            <person name="Chen C."/>
            <person name="Wu H."/>
            <person name="Zhao Y."/>
            <person name="Zhang J."/>
            <person name="Li Y."/>
            <person name="Zhou W."/>
            <person name="Zhang B."/>
            <person name="Hu W."/>
            <person name="Eijk M."/>
            <person name="Tang J."/>
            <person name="Witsenboer H."/>
            <person name="Zhao S."/>
            <person name="Li Z."/>
            <person name="Zhang A."/>
            <person name="Wang D."/>
            <person name="Liang C."/>
        </authorList>
    </citation>
    <scope>NUCLEOTIDE SEQUENCE [LARGE SCALE GENOMIC DNA]</scope>
    <source>
        <strain evidence="1">cv. G1812</strain>
    </source>
</reference>
<organism evidence="1 2">
    <name type="scientific">Triticum urartu</name>
    <name type="common">Red wild einkorn</name>
    <name type="synonym">Crithodium urartu</name>
    <dbReference type="NCBI Taxonomy" id="4572"/>
    <lineage>
        <taxon>Eukaryota</taxon>
        <taxon>Viridiplantae</taxon>
        <taxon>Streptophyta</taxon>
        <taxon>Embryophyta</taxon>
        <taxon>Tracheophyta</taxon>
        <taxon>Spermatophyta</taxon>
        <taxon>Magnoliopsida</taxon>
        <taxon>Liliopsida</taxon>
        <taxon>Poales</taxon>
        <taxon>Poaceae</taxon>
        <taxon>BOP clade</taxon>
        <taxon>Pooideae</taxon>
        <taxon>Triticodae</taxon>
        <taxon>Triticeae</taxon>
        <taxon>Triticinae</taxon>
        <taxon>Triticum</taxon>
    </lineage>
</organism>
<evidence type="ECO:0000313" key="1">
    <source>
        <dbReference type="EnsemblPlants" id="TuG1812G0100002312.01.T01.cds356880"/>
    </source>
</evidence>
<reference evidence="1" key="3">
    <citation type="submission" date="2022-06" db="UniProtKB">
        <authorList>
            <consortium name="EnsemblPlants"/>
        </authorList>
    </citation>
    <scope>IDENTIFICATION</scope>
</reference>
<dbReference type="EnsemblPlants" id="TuG1812G0100002312.01.T01">
    <property type="protein sequence ID" value="TuG1812G0100002312.01.T01.cds356880"/>
    <property type="gene ID" value="TuG1812G0100002312.01"/>
</dbReference>
<dbReference type="AlphaFoldDB" id="A0A8R7P7A1"/>
<sequence length="98" mass="11051">MAESCSSMNPGCLTTTFTETTKSCRNTEHMCMPCSLSESHTIRVCTSHLSSVLWNPYIVLLLINGNKDSSLQFFFVLFTFQSIQISWNAEYSASSRYS</sequence>
<name>A0A8R7P7A1_TRIUA</name>
<proteinExistence type="predicted"/>